<dbReference type="RefSeq" id="WP_183631441.1">
    <property type="nucleotide sequence ID" value="NZ_BAABLE010000011.1"/>
</dbReference>
<feature type="domain" description="Flagellar basal-body/hook protein C-terminal" evidence="7">
    <location>
        <begin position="623"/>
        <end position="659"/>
    </location>
</feature>
<dbReference type="SUPFAM" id="SSF64518">
    <property type="entry name" value="Phase 1 flagellin"/>
    <property type="match status" value="2"/>
</dbReference>
<dbReference type="AlphaFoldDB" id="A0A840BHL4"/>
<evidence type="ECO:0000256" key="2">
    <source>
        <dbReference type="ARBA" id="ARBA00004613"/>
    </source>
</evidence>
<proteinExistence type="inferred from homology"/>
<feature type="domain" description="Flagellar hook-associated protein 1 D2-like" evidence="8">
    <location>
        <begin position="344"/>
        <end position="427"/>
    </location>
</feature>
<evidence type="ECO:0000313" key="10">
    <source>
        <dbReference type="EMBL" id="MBB4011138.1"/>
    </source>
</evidence>
<dbReference type="InterPro" id="IPR053927">
    <property type="entry name" value="FlgK_helical"/>
</dbReference>
<dbReference type="PANTHER" id="PTHR30033:SF1">
    <property type="entry name" value="FLAGELLAR HOOK-ASSOCIATED PROTEIN 1"/>
    <property type="match status" value="1"/>
</dbReference>
<comment type="caution">
    <text evidence="10">The sequence shown here is derived from an EMBL/GenBank/DDBJ whole genome shotgun (WGS) entry which is preliminary data.</text>
</comment>
<keyword evidence="5" id="KW-0964">Secreted</keyword>
<dbReference type="InterPro" id="IPR049119">
    <property type="entry name" value="FlgK_D2-like"/>
</dbReference>
<keyword evidence="6" id="KW-0975">Bacterial flagellum</keyword>
<evidence type="ECO:0000259" key="8">
    <source>
        <dbReference type="Pfam" id="PF21158"/>
    </source>
</evidence>
<protein>
    <recommendedName>
        <fullName evidence="4">Flagellar hook-associated protein 1</fullName>
    </recommendedName>
</protein>
<evidence type="ECO:0000259" key="7">
    <source>
        <dbReference type="Pfam" id="PF06429"/>
    </source>
</evidence>
<sequence length="663" mass="68446">MGNSVLSIGISGVNAAQAGLVTTGHNISNASTEGYSRQQIVQGTNLPVYSGAGYFGQGTNVQTVKRAYNSYLDQQVLTANASFNELDTYYTQIKQIDDVFGDPAAGLSPAIQGFFDGVQSVAANATSVPARQSMISQSQALVSRFQTLDGRINELRDLVNGEISGTVTEINSTAKQIGELNQRIILATGLANGSQPNDLLDQRAQLISQLNDQVRVNTIANDDGSVNIFVGNGQPLVIGASVSTLTAQPAREDLSRTVVAIQLPTGSGQELPDAAFSGGKLSGLLNFRAQSLDPVQNGLGRLALGITETFNAQHKLGQDLNGVLGVDYFTPLVGRTIYPNTPPNAGTATIDVPISSVSDLTTSDYSLTYTAANTFQLVRKSDAQVWTASGASPAAALSAVLAAAPAQGFSMTLTGAPAVGDSFLIQPTRAAANQFSVAINDPTLIAAAAPIRTSATNANAGNASITQGVVSSVASLTPPPALALPATLTYSAGNISGFPAGFPITVTTPAGVSTGYPAGGPITYSDGAKIAFGGISFTISGTPKNGDTFTVDRNPGGVADSRNAVLLGQLQQAKTLVGNSSSYQSTYAQLVGDIGSRTREVQVTSQSQKVVAERAKDAQQSLAGVNLDEEAANLVRYQQAYQAAGKVMQVASTLFNEILAIGR</sequence>
<dbReference type="Pfam" id="PF22638">
    <property type="entry name" value="FlgK_D1"/>
    <property type="match status" value="1"/>
</dbReference>
<organism evidence="10 11">
    <name type="scientific">Niveibacterium umoris</name>
    <dbReference type="NCBI Taxonomy" id="1193620"/>
    <lineage>
        <taxon>Bacteria</taxon>
        <taxon>Pseudomonadati</taxon>
        <taxon>Pseudomonadota</taxon>
        <taxon>Betaproteobacteria</taxon>
        <taxon>Rhodocyclales</taxon>
        <taxon>Rhodocyclaceae</taxon>
        <taxon>Niveibacterium</taxon>
    </lineage>
</organism>
<keyword evidence="11" id="KW-1185">Reference proteome</keyword>
<dbReference type="GO" id="GO:0044780">
    <property type="term" value="P:bacterial-type flagellum assembly"/>
    <property type="evidence" value="ECO:0007669"/>
    <property type="project" value="InterPro"/>
</dbReference>
<gene>
    <name evidence="10" type="ORF">GGR36_000446</name>
</gene>
<dbReference type="Pfam" id="PF06429">
    <property type="entry name" value="Flg_bbr_C"/>
    <property type="match status" value="1"/>
</dbReference>
<reference evidence="10 11" key="1">
    <citation type="submission" date="2020-08" db="EMBL/GenBank/DDBJ databases">
        <title>Genomic Encyclopedia of Type Strains, Phase IV (KMG-IV): sequencing the most valuable type-strain genomes for metagenomic binning, comparative biology and taxonomic classification.</title>
        <authorList>
            <person name="Goeker M."/>
        </authorList>
    </citation>
    <scope>NUCLEOTIDE SEQUENCE [LARGE SCALE GENOMIC DNA]</scope>
    <source>
        <strain evidence="10 11">DSM 106739</strain>
    </source>
</reference>
<dbReference type="GO" id="GO:0009424">
    <property type="term" value="C:bacterial-type flagellum hook"/>
    <property type="evidence" value="ECO:0007669"/>
    <property type="project" value="InterPro"/>
</dbReference>
<feature type="domain" description="Flagellar hook-associated protein FlgK helical" evidence="9">
    <location>
        <begin position="94"/>
        <end position="329"/>
    </location>
</feature>
<keyword evidence="10" id="KW-0282">Flagellum</keyword>
<keyword evidence="10" id="KW-0966">Cell projection</keyword>
<name>A0A840BHL4_9RHOO</name>
<keyword evidence="10" id="KW-0969">Cilium</keyword>
<dbReference type="Pfam" id="PF21158">
    <property type="entry name" value="flgK_1st_1"/>
    <property type="match status" value="1"/>
</dbReference>
<dbReference type="PRINTS" id="PR01005">
    <property type="entry name" value="FLGHOOKAP1"/>
</dbReference>
<dbReference type="InterPro" id="IPR002371">
    <property type="entry name" value="FlgK"/>
</dbReference>
<dbReference type="EMBL" id="JACIET010000001">
    <property type="protein sequence ID" value="MBB4011138.1"/>
    <property type="molecule type" value="Genomic_DNA"/>
</dbReference>
<evidence type="ECO:0000256" key="1">
    <source>
        <dbReference type="ARBA" id="ARBA00004365"/>
    </source>
</evidence>
<dbReference type="InterPro" id="IPR010930">
    <property type="entry name" value="Flg_bb/hook_C_dom"/>
</dbReference>
<evidence type="ECO:0000259" key="9">
    <source>
        <dbReference type="Pfam" id="PF22638"/>
    </source>
</evidence>
<evidence type="ECO:0000256" key="5">
    <source>
        <dbReference type="ARBA" id="ARBA00022525"/>
    </source>
</evidence>
<evidence type="ECO:0000256" key="3">
    <source>
        <dbReference type="ARBA" id="ARBA00009677"/>
    </source>
</evidence>
<accession>A0A840BHL4</accession>
<dbReference type="NCBIfam" id="TIGR02492">
    <property type="entry name" value="flgK_ends"/>
    <property type="match status" value="1"/>
</dbReference>
<comment type="similarity">
    <text evidence="3">Belongs to the flagella basal body rod proteins family.</text>
</comment>
<evidence type="ECO:0000313" key="11">
    <source>
        <dbReference type="Proteomes" id="UP000561045"/>
    </source>
</evidence>
<comment type="subcellular location">
    <subcellularLocation>
        <location evidence="1">Bacterial flagellum</location>
    </subcellularLocation>
    <subcellularLocation>
        <location evidence="2">Secreted</location>
    </subcellularLocation>
</comment>
<dbReference type="Proteomes" id="UP000561045">
    <property type="component" value="Unassembled WGS sequence"/>
</dbReference>
<evidence type="ECO:0000256" key="4">
    <source>
        <dbReference type="ARBA" id="ARBA00016244"/>
    </source>
</evidence>
<dbReference type="GO" id="GO:0005576">
    <property type="term" value="C:extracellular region"/>
    <property type="evidence" value="ECO:0007669"/>
    <property type="project" value="UniProtKB-SubCell"/>
</dbReference>
<dbReference type="GO" id="GO:0005198">
    <property type="term" value="F:structural molecule activity"/>
    <property type="evidence" value="ECO:0007669"/>
    <property type="project" value="InterPro"/>
</dbReference>
<dbReference type="PANTHER" id="PTHR30033">
    <property type="entry name" value="FLAGELLAR HOOK-ASSOCIATED PROTEIN 1"/>
    <property type="match status" value="1"/>
</dbReference>
<evidence type="ECO:0000256" key="6">
    <source>
        <dbReference type="ARBA" id="ARBA00023143"/>
    </source>
</evidence>